<dbReference type="Proteomes" id="UP000646548">
    <property type="component" value="Unassembled WGS sequence"/>
</dbReference>
<evidence type="ECO:0000256" key="2">
    <source>
        <dbReference type="SAM" id="Phobius"/>
    </source>
</evidence>
<dbReference type="AlphaFoldDB" id="A0A834FSH9"/>
<dbReference type="GO" id="GO:0045121">
    <property type="term" value="C:membrane raft"/>
    <property type="evidence" value="ECO:0007669"/>
    <property type="project" value="TreeGrafter"/>
</dbReference>
<evidence type="ECO:0000313" key="6">
    <source>
        <dbReference type="Proteomes" id="UP000646548"/>
    </source>
</evidence>
<dbReference type="GO" id="GO:0035723">
    <property type="term" value="P:interleukin-15-mediated signaling pathway"/>
    <property type="evidence" value="ECO:0007669"/>
    <property type="project" value="TreeGrafter"/>
</dbReference>
<evidence type="ECO:0000259" key="4">
    <source>
        <dbReference type="PROSITE" id="PS50835"/>
    </source>
</evidence>
<evidence type="ECO:0000256" key="1">
    <source>
        <dbReference type="SAM" id="MobiDB-lite"/>
    </source>
</evidence>
<dbReference type="PROSITE" id="PS50835">
    <property type="entry name" value="IG_LIKE"/>
    <property type="match status" value="1"/>
</dbReference>
<accession>A0A834FSH9</accession>
<gene>
    <name evidence="5" type="ORF">FQA47_005059</name>
</gene>
<proteinExistence type="predicted"/>
<dbReference type="GO" id="GO:0009897">
    <property type="term" value="C:external side of plasma membrane"/>
    <property type="evidence" value="ECO:0007669"/>
    <property type="project" value="TreeGrafter"/>
</dbReference>
<dbReference type="Pfam" id="PF13927">
    <property type="entry name" value="Ig_3"/>
    <property type="match status" value="1"/>
</dbReference>
<feature type="signal peptide" evidence="3">
    <location>
        <begin position="1"/>
        <end position="18"/>
    </location>
</feature>
<organism evidence="5 6">
    <name type="scientific">Oryzias melastigma</name>
    <name type="common">Marine medaka</name>
    <dbReference type="NCBI Taxonomy" id="30732"/>
    <lineage>
        <taxon>Eukaryota</taxon>
        <taxon>Metazoa</taxon>
        <taxon>Chordata</taxon>
        <taxon>Craniata</taxon>
        <taxon>Vertebrata</taxon>
        <taxon>Euteleostomi</taxon>
        <taxon>Actinopterygii</taxon>
        <taxon>Neopterygii</taxon>
        <taxon>Teleostei</taxon>
        <taxon>Neoteleostei</taxon>
        <taxon>Acanthomorphata</taxon>
        <taxon>Ovalentaria</taxon>
        <taxon>Atherinomorphae</taxon>
        <taxon>Beloniformes</taxon>
        <taxon>Adrianichthyidae</taxon>
        <taxon>Oryziinae</taxon>
        <taxon>Oryzias</taxon>
    </lineage>
</organism>
<dbReference type="CDD" id="cd00096">
    <property type="entry name" value="Ig"/>
    <property type="match status" value="1"/>
</dbReference>
<dbReference type="GO" id="GO:0042289">
    <property type="term" value="F:MHC class II protein binding"/>
    <property type="evidence" value="ECO:0007669"/>
    <property type="project" value="TreeGrafter"/>
</dbReference>
<feature type="domain" description="Ig-like" evidence="4">
    <location>
        <begin position="222"/>
        <end position="292"/>
    </location>
</feature>
<comment type="caution">
    <text evidence="5">The sequence shown here is derived from an EMBL/GenBank/DDBJ whole genome shotgun (WGS) entry which is preliminary data.</text>
</comment>
<keyword evidence="2" id="KW-0812">Transmembrane</keyword>
<keyword evidence="2" id="KW-1133">Transmembrane helix</keyword>
<dbReference type="PANTHER" id="PTHR11422:SF5">
    <property type="entry name" value="DIVERSE IMMUNOGLOBULIN DOMAIN-CONTAINING PROTEIN 1.1 ISOFORM X1-RELATED"/>
    <property type="match status" value="1"/>
</dbReference>
<dbReference type="GO" id="GO:0042110">
    <property type="term" value="P:T cell activation"/>
    <property type="evidence" value="ECO:0007669"/>
    <property type="project" value="TreeGrafter"/>
</dbReference>
<keyword evidence="3" id="KW-0732">Signal</keyword>
<dbReference type="SUPFAM" id="SSF48726">
    <property type="entry name" value="Immunoglobulin"/>
    <property type="match status" value="1"/>
</dbReference>
<dbReference type="Gene3D" id="2.60.40.10">
    <property type="entry name" value="Immunoglobulins"/>
    <property type="match status" value="1"/>
</dbReference>
<dbReference type="GO" id="GO:1990782">
    <property type="term" value="F:protein tyrosine kinase binding"/>
    <property type="evidence" value="ECO:0007669"/>
    <property type="project" value="TreeGrafter"/>
</dbReference>
<dbReference type="GO" id="GO:0070374">
    <property type="term" value="P:positive regulation of ERK1 and ERK2 cascade"/>
    <property type="evidence" value="ECO:0007669"/>
    <property type="project" value="TreeGrafter"/>
</dbReference>
<dbReference type="InterPro" id="IPR003599">
    <property type="entry name" value="Ig_sub"/>
</dbReference>
<reference evidence="5" key="1">
    <citation type="journal article" name="BMC Genomics">
        <title>Long-read sequencing and de novo genome assembly of marine medaka (Oryzias melastigma).</title>
        <authorList>
            <person name="Liang P."/>
            <person name="Saqib H.S.A."/>
            <person name="Ni X."/>
            <person name="Shen Y."/>
        </authorList>
    </citation>
    <scope>NUCLEOTIDE SEQUENCE</scope>
    <source>
        <strain evidence="5">Bigg-433</strain>
    </source>
</reference>
<dbReference type="PANTHER" id="PTHR11422">
    <property type="entry name" value="T-CELL SURFACE GLYCOPROTEIN CD4"/>
    <property type="match status" value="1"/>
</dbReference>
<protein>
    <recommendedName>
        <fullName evidence="4">Ig-like domain-containing protein</fullName>
    </recommendedName>
</protein>
<feature type="transmembrane region" description="Helical" evidence="2">
    <location>
        <begin position="392"/>
        <end position="413"/>
    </location>
</feature>
<feature type="region of interest" description="Disordered" evidence="1">
    <location>
        <begin position="440"/>
        <end position="462"/>
    </location>
</feature>
<dbReference type="EMBL" id="WKFB01000004">
    <property type="protein sequence ID" value="KAF6739788.1"/>
    <property type="molecule type" value="Genomic_DNA"/>
</dbReference>
<evidence type="ECO:0000313" key="5">
    <source>
        <dbReference type="EMBL" id="KAF6739788.1"/>
    </source>
</evidence>
<sequence>MCSFVLLGFIFTISPTWGTGPDGADKLIIFAAGEESIKIPCDLPSIRTCSSINWSMRSSLGTEVVKAGKVLIPKDGKYRILQDCSLEIARVLLEDAQLYMCSDGVVNTSISLRFLEIKKSAEAAENTLELHCYLGIHPGFRDCGSNSGVRIRWTNQDNSPLQGDRFTLESSSPCLSKLVITKKQTDHHRTWKCQVDQNDQLKVVSYTSTITDGLEEVFAAVGESVSLPCSSNFSFTSPSDIKWTINDNPLTNSSLQKTFQINKDSLVINKVNSLHAGDYQCSESSGSQRVLNRVRLHTLDVTEEFDPEGENLNLTCILTCAEKCEADFNLTWSERNQNGLQSSLTAAGNTLTKRLLLPFRPPSSQEILCSVQREGALMTSKKWPSVHPLQTLAWLGLPLGLVVCTAVAVYMYMKRKQKTDAAEDLPTVEMGHVYEVIQDEEPQRPFKSEPPNTTYDLLQPVN</sequence>
<name>A0A834FSH9_ORYME</name>
<dbReference type="InterPro" id="IPR007110">
    <property type="entry name" value="Ig-like_dom"/>
</dbReference>
<evidence type="ECO:0000256" key="3">
    <source>
        <dbReference type="SAM" id="SignalP"/>
    </source>
</evidence>
<dbReference type="SMART" id="SM00409">
    <property type="entry name" value="IG"/>
    <property type="match status" value="2"/>
</dbReference>
<dbReference type="InterPro" id="IPR036179">
    <property type="entry name" value="Ig-like_dom_sf"/>
</dbReference>
<keyword evidence="2" id="KW-0472">Membrane</keyword>
<feature type="chain" id="PRO_5032318476" description="Ig-like domain-containing protein" evidence="3">
    <location>
        <begin position="19"/>
        <end position="462"/>
    </location>
</feature>
<dbReference type="InterPro" id="IPR013783">
    <property type="entry name" value="Ig-like_fold"/>
</dbReference>
<feature type="compositionally biased region" description="Polar residues" evidence="1">
    <location>
        <begin position="450"/>
        <end position="462"/>
    </location>
</feature>